<dbReference type="EMBL" id="BMII01000067">
    <property type="protein sequence ID" value="GGB76938.1"/>
    <property type="molecule type" value="Genomic_DNA"/>
</dbReference>
<dbReference type="RefSeq" id="WP_188741172.1">
    <property type="nucleotide sequence ID" value="NZ_BMII01000067.1"/>
</dbReference>
<organism evidence="3 4">
    <name type="scientific">Shewanella inventionis</name>
    <dbReference type="NCBI Taxonomy" id="1738770"/>
    <lineage>
        <taxon>Bacteria</taxon>
        <taxon>Pseudomonadati</taxon>
        <taxon>Pseudomonadota</taxon>
        <taxon>Gammaproteobacteria</taxon>
        <taxon>Alteromonadales</taxon>
        <taxon>Shewanellaceae</taxon>
        <taxon>Shewanella</taxon>
    </lineage>
</organism>
<gene>
    <name evidence="3" type="ORF">GCM10011607_41460</name>
</gene>
<keyword evidence="4" id="KW-1185">Reference proteome</keyword>
<feature type="transmembrane region" description="Helical" evidence="1">
    <location>
        <begin position="295"/>
        <end position="313"/>
    </location>
</feature>
<dbReference type="InterPro" id="IPR052173">
    <property type="entry name" value="Beta-lactam_resp_regulator"/>
</dbReference>
<evidence type="ECO:0000313" key="4">
    <source>
        <dbReference type="Proteomes" id="UP000617555"/>
    </source>
</evidence>
<dbReference type="Gene3D" id="3.30.2010.10">
    <property type="entry name" value="Metalloproteases ('zincins'), catalytic domain"/>
    <property type="match status" value="1"/>
</dbReference>
<comment type="caution">
    <text evidence="3">The sequence shown here is derived from an EMBL/GenBank/DDBJ whole genome shotgun (WGS) entry which is preliminary data.</text>
</comment>
<dbReference type="Proteomes" id="UP000617555">
    <property type="component" value="Unassembled WGS sequence"/>
</dbReference>
<keyword evidence="1" id="KW-1133">Transmembrane helix</keyword>
<proteinExistence type="predicted"/>
<dbReference type="PANTHER" id="PTHR34978:SF3">
    <property type="entry name" value="SLR0241 PROTEIN"/>
    <property type="match status" value="1"/>
</dbReference>
<dbReference type="InterPro" id="IPR008756">
    <property type="entry name" value="Peptidase_M56"/>
</dbReference>
<dbReference type="Pfam" id="PF05569">
    <property type="entry name" value="Peptidase_M56"/>
    <property type="match status" value="1"/>
</dbReference>
<keyword evidence="1" id="KW-0812">Transmembrane</keyword>
<reference evidence="4" key="1">
    <citation type="journal article" date="2019" name="Int. J. Syst. Evol. Microbiol.">
        <title>The Global Catalogue of Microorganisms (GCM) 10K type strain sequencing project: providing services to taxonomists for standard genome sequencing and annotation.</title>
        <authorList>
            <consortium name="The Broad Institute Genomics Platform"/>
            <consortium name="The Broad Institute Genome Sequencing Center for Infectious Disease"/>
            <person name="Wu L."/>
            <person name="Ma J."/>
        </authorList>
    </citation>
    <scope>NUCLEOTIDE SEQUENCE [LARGE SCALE GENOMIC DNA]</scope>
    <source>
        <strain evidence="4">CGMCC 1.15339</strain>
    </source>
</reference>
<dbReference type="CDD" id="cd07326">
    <property type="entry name" value="M56_BlaR1_MecR1_like"/>
    <property type="match status" value="1"/>
</dbReference>
<feature type="domain" description="Peptidase M56" evidence="2">
    <location>
        <begin position="86"/>
        <end position="282"/>
    </location>
</feature>
<feature type="transmembrane region" description="Helical" evidence="1">
    <location>
        <begin position="6"/>
        <end position="28"/>
    </location>
</feature>
<accession>A0ABQ1JTE2</accession>
<sequence length="326" mass="37008">MLEGNVAILLNLISVAITAFVIVTLLISAIVPLIRSSLDAFDFIARKRILWLIVTSPWWIALFCVGILFPRQGNGYLILWMEKVAHWHHIDLFILTSWHGLTLIIAAVVLAVLINISFIQVRRHSTAIHNLFKLSDVKPIAGQYEDSVFSISLSIPAAFTIGLFKPKVYLTSGLLQQLEQSAIDIIIQHELAHVRARDPLFKSLFAFFCLLYPKPIRRSLQQDFTLLTEQQADYAVTLYHDNLDVAQTLVTVAKKQRLLPFSCEEVQVSHFSKDQITLRVENLLSPREQVSTAKLLFTGLCFLVTAFFTLSTVDSLHHLIETYFIH</sequence>
<name>A0ABQ1JTE2_9GAMM</name>
<dbReference type="PANTHER" id="PTHR34978">
    <property type="entry name" value="POSSIBLE SENSOR-TRANSDUCER PROTEIN BLAR"/>
    <property type="match status" value="1"/>
</dbReference>
<feature type="transmembrane region" description="Helical" evidence="1">
    <location>
        <begin position="49"/>
        <end position="70"/>
    </location>
</feature>
<feature type="transmembrane region" description="Helical" evidence="1">
    <location>
        <begin position="90"/>
        <end position="114"/>
    </location>
</feature>
<keyword evidence="1" id="KW-0472">Membrane</keyword>
<evidence type="ECO:0000256" key="1">
    <source>
        <dbReference type="SAM" id="Phobius"/>
    </source>
</evidence>
<protein>
    <recommendedName>
        <fullName evidence="2">Peptidase M56 domain-containing protein</fullName>
    </recommendedName>
</protein>
<evidence type="ECO:0000313" key="3">
    <source>
        <dbReference type="EMBL" id="GGB76938.1"/>
    </source>
</evidence>
<evidence type="ECO:0000259" key="2">
    <source>
        <dbReference type="Pfam" id="PF05569"/>
    </source>
</evidence>